<evidence type="ECO:0000313" key="4">
    <source>
        <dbReference type="Proteomes" id="UP000272771"/>
    </source>
</evidence>
<dbReference type="RefSeq" id="WP_004283468.1">
    <property type="nucleotide sequence ID" value="NZ_CAUJRG010000001.1"/>
</dbReference>
<evidence type="ECO:0000256" key="1">
    <source>
        <dbReference type="ARBA" id="ARBA00022679"/>
    </source>
</evidence>
<dbReference type="CDD" id="cd02440">
    <property type="entry name" value="AdoMet_MTases"/>
    <property type="match status" value="1"/>
</dbReference>
<dbReference type="Proteomes" id="UP000272771">
    <property type="component" value="Chromosome"/>
</dbReference>
<dbReference type="EMBL" id="LR134533">
    <property type="protein sequence ID" value="VEJ51679.1"/>
    <property type="molecule type" value="Genomic_DNA"/>
</dbReference>
<evidence type="ECO:0000313" key="3">
    <source>
        <dbReference type="EMBL" id="VEJ51679.1"/>
    </source>
</evidence>
<evidence type="ECO:0000259" key="2">
    <source>
        <dbReference type="Pfam" id="PF13649"/>
    </source>
</evidence>
<accession>A0A3S5F9U3</accession>
<dbReference type="InterPro" id="IPR029063">
    <property type="entry name" value="SAM-dependent_MTases_sf"/>
</dbReference>
<dbReference type="Gene3D" id="3.40.50.150">
    <property type="entry name" value="Vaccinia Virus protein VP39"/>
    <property type="match status" value="1"/>
</dbReference>
<dbReference type="SUPFAM" id="SSF53335">
    <property type="entry name" value="S-adenosyl-L-methionine-dependent methyltransferases"/>
    <property type="match status" value="1"/>
</dbReference>
<dbReference type="Pfam" id="PF13649">
    <property type="entry name" value="Methyltransf_25"/>
    <property type="match status" value="1"/>
</dbReference>
<reference evidence="3 4" key="1">
    <citation type="submission" date="2018-12" db="EMBL/GenBank/DDBJ databases">
        <authorList>
            <consortium name="Pathogen Informatics"/>
        </authorList>
    </citation>
    <scope>NUCLEOTIDE SEQUENCE [LARGE SCALE GENOMIC DNA]</scope>
    <source>
        <strain evidence="3 4">NCTC12742</strain>
    </source>
</reference>
<feature type="domain" description="Methyltransferase" evidence="2">
    <location>
        <begin position="37"/>
        <end position="128"/>
    </location>
</feature>
<dbReference type="OrthoDB" id="9786503at2"/>
<proteinExistence type="predicted"/>
<dbReference type="GO" id="GO:0016740">
    <property type="term" value="F:transferase activity"/>
    <property type="evidence" value="ECO:0007669"/>
    <property type="project" value="UniProtKB-KW"/>
</dbReference>
<protein>
    <submittedName>
        <fullName evidence="3">Tellurite resistance protein TehB</fullName>
    </submittedName>
</protein>
<dbReference type="AlphaFoldDB" id="A0A3S5F9U3"/>
<dbReference type="InterPro" id="IPR041698">
    <property type="entry name" value="Methyltransf_25"/>
</dbReference>
<dbReference type="KEGG" id="nwe:SAMEA3174300_0140"/>
<sequence length="204" mass="22526">MSNWDERYLTDDYVFGTEPNEFIARMRHHFPDSGKALDLATGEGRNGIFLAQLGLETEGVDMSAVGLEKAQKLAEEKGVPFTTRIENIAEMEMPSEFYDVITSVFCHFAEPERTKVFQRVIGALKPGGLFAGVFYHPEQIAYGTGGPGDPDMMGTLEEMQQALEGLEWLVAEYEIKDLAEGCRHVGTSSVVCLLGRKPDTAEPA</sequence>
<organism evidence="3 4">
    <name type="scientific">Neisseria weaveri</name>
    <dbReference type="NCBI Taxonomy" id="28091"/>
    <lineage>
        <taxon>Bacteria</taxon>
        <taxon>Pseudomonadati</taxon>
        <taxon>Pseudomonadota</taxon>
        <taxon>Betaproteobacteria</taxon>
        <taxon>Neisseriales</taxon>
        <taxon>Neisseriaceae</taxon>
        <taxon>Neisseria</taxon>
    </lineage>
</organism>
<keyword evidence="4" id="KW-1185">Reference proteome</keyword>
<gene>
    <name evidence="3" type="primary">smtA</name>
    <name evidence="3" type="ORF">NCTC12742_01579</name>
</gene>
<name>A0A3S5F9U3_9NEIS</name>
<dbReference type="PANTHER" id="PTHR43861">
    <property type="entry name" value="TRANS-ACONITATE 2-METHYLTRANSFERASE-RELATED"/>
    <property type="match status" value="1"/>
</dbReference>
<keyword evidence="1" id="KW-0808">Transferase</keyword>
<dbReference type="STRING" id="28091.SAMEA3174300_00140"/>
<dbReference type="PANTHER" id="PTHR43861:SF3">
    <property type="entry name" value="PUTATIVE (AFU_ORTHOLOGUE AFUA_2G14390)-RELATED"/>
    <property type="match status" value="1"/>
</dbReference>